<sequence>MERSVRLTRRAQQGAQIIEYSLLIALISLALAAALGEAVSGLPDQICGVADRVSLLMGGDGVPCN</sequence>
<keyword evidence="2" id="KW-1185">Reference proteome</keyword>
<evidence type="ECO:0000313" key="2">
    <source>
        <dbReference type="Proteomes" id="UP000613011"/>
    </source>
</evidence>
<protein>
    <recommendedName>
        <fullName evidence="3">Flp family type IVb pilin</fullName>
    </recommendedName>
</protein>
<comment type="caution">
    <text evidence="1">The sequence shown here is derived from an EMBL/GenBank/DDBJ whole genome shotgun (WGS) entry which is preliminary data.</text>
</comment>
<accession>A0A937D2C2</accession>
<dbReference type="EMBL" id="JAEQNA010000001">
    <property type="protein sequence ID" value="MBL0419600.1"/>
    <property type="molecule type" value="Genomic_DNA"/>
</dbReference>
<proteinExistence type="predicted"/>
<dbReference type="AlphaFoldDB" id="A0A937D2C2"/>
<evidence type="ECO:0008006" key="3">
    <source>
        <dbReference type="Google" id="ProtNLM"/>
    </source>
</evidence>
<reference evidence="1" key="1">
    <citation type="submission" date="2021-01" db="EMBL/GenBank/DDBJ databases">
        <title>Ramlibacter sp. strain AW1 16S ribosomal RNA gene Genome sequencing and assembly.</title>
        <authorList>
            <person name="Kang M."/>
        </authorList>
    </citation>
    <scope>NUCLEOTIDE SEQUENCE</scope>
    <source>
        <strain evidence="1">AW1</strain>
    </source>
</reference>
<name>A0A937D2C2_9BURK</name>
<organism evidence="1 2">
    <name type="scientific">Ramlibacter aurantiacus</name>
    <dbReference type="NCBI Taxonomy" id="2801330"/>
    <lineage>
        <taxon>Bacteria</taxon>
        <taxon>Pseudomonadati</taxon>
        <taxon>Pseudomonadota</taxon>
        <taxon>Betaproteobacteria</taxon>
        <taxon>Burkholderiales</taxon>
        <taxon>Comamonadaceae</taxon>
        <taxon>Ramlibacter</taxon>
    </lineage>
</organism>
<dbReference type="RefSeq" id="WP_201682614.1">
    <property type="nucleotide sequence ID" value="NZ_JAEQNA010000001.1"/>
</dbReference>
<gene>
    <name evidence="1" type="ORF">JI739_04475</name>
</gene>
<dbReference type="Proteomes" id="UP000613011">
    <property type="component" value="Unassembled WGS sequence"/>
</dbReference>
<evidence type="ECO:0000313" key="1">
    <source>
        <dbReference type="EMBL" id="MBL0419600.1"/>
    </source>
</evidence>